<name>A0A285RBL6_9FIRM</name>
<dbReference type="AlphaFoldDB" id="A0A285RBL6"/>
<evidence type="ECO:0000313" key="2">
    <source>
        <dbReference type="EMBL" id="SOB91089.1"/>
    </source>
</evidence>
<reference evidence="2 3" key="1">
    <citation type="submission" date="2017-08" db="EMBL/GenBank/DDBJ databases">
        <authorList>
            <person name="de Groot N.N."/>
        </authorList>
    </citation>
    <scope>NUCLEOTIDE SEQUENCE [LARGE SCALE GENOMIC DNA]</scope>
    <source>
        <strain evidence="2 3">DSM 9787</strain>
    </source>
</reference>
<keyword evidence="1" id="KW-0812">Transmembrane</keyword>
<dbReference type="Proteomes" id="UP000219563">
    <property type="component" value="Unassembled WGS sequence"/>
</dbReference>
<sequence length="154" mass="17381">MTKNILNNVLSIIGIIIAIILTIPLLFICFILMLTFLQGDTRRVNEVFVSPDGSYQVESINNSAGAMDSGESFLCIEFAEDVKKYSVEEKKPAKKAIELDGIHSTYGADYDIEWTSNTCFTVEWTDWKAEHIVDVEIDGKEYTIVSEQTLEDEK</sequence>
<dbReference type="EMBL" id="OBMR01000002">
    <property type="protein sequence ID" value="SOB91089.1"/>
    <property type="molecule type" value="Genomic_DNA"/>
</dbReference>
<protein>
    <submittedName>
        <fullName evidence="2">Uncharacterized protein</fullName>
    </submittedName>
</protein>
<evidence type="ECO:0000256" key="1">
    <source>
        <dbReference type="SAM" id="Phobius"/>
    </source>
</evidence>
<keyword evidence="1" id="KW-0472">Membrane</keyword>
<keyword evidence="1" id="KW-1133">Transmembrane helix</keyword>
<accession>A0A285RBL6</accession>
<evidence type="ECO:0000313" key="3">
    <source>
        <dbReference type="Proteomes" id="UP000219563"/>
    </source>
</evidence>
<organism evidence="2 3">
    <name type="scientific">Pseudobutyrivibrio ruminis DSM 9787</name>
    <dbReference type="NCBI Taxonomy" id="1123011"/>
    <lineage>
        <taxon>Bacteria</taxon>
        <taxon>Bacillati</taxon>
        <taxon>Bacillota</taxon>
        <taxon>Clostridia</taxon>
        <taxon>Lachnospirales</taxon>
        <taxon>Lachnospiraceae</taxon>
        <taxon>Pseudobutyrivibrio</taxon>
    </lineage>
</organism>
<proteinExistence type="predicted"/>
<gene>
    <name evidence="2" type="ORF">SAMN02910411_0694</name>
</gene>
<feature type="transmembrane region" description="Helical" evidence="1">
    <location>
        <begin position="12"/>
        <end position="37"/>
    </location>
</feature>